<evidence type="ECO:0000256" key="1">
    <source>
        <dbReference type="ARBA" id="ARBA00001917"/>
    </source>
</evidence>
<dbReference type="Gene3D" id="3.40.109.10">
    <property type="entry name" value="NADH Oxidase"/>
    <property type="match status" value="1"/>
</dbReference>
<dbReference type="InterPro" id="IPR029479">
    <property type="entry name" value="Nitroreductase"/>
</dbReference>
<dbReference type="RefSeq" id="WP_258937341.1">
    <property type="nucleotide sequence ID" value="NZ_JANBBF010000011.1"/>
</dbReference>
<comment type="caution">
    <text evidence="7">The sequence shown here is derived from an EMBL/GenBank/DDBJ whole genome shotgun (WGS) entry which is preliminary data.</text>
</comment>
<evidence type="ECO:0000259" key="6">
    <source>
        <dbReference type="Pfam" id="PF00881"/>
    </source>
</evidence>
<dbReference type="EMBL" id="JBHXCV010000014">
    <property type="protein sequence ID" value="MFD6795747.1"/>
    <property type="molecule type" value="Genomic_DNA"/>
</dbReference>
<dbReference type="SUPFAM" id="SSF55469">
    <property type="entry name" value="FMN-dependent nitroreductase-like"/>
    <property type="match status" value="1"/>
</dbReference>
<keyword evidence="4" id="KW-0288">FMN</keyword>
<proteinExistence type="inferred from homology"/>
<comment type="similarity">
    <text evidence="2">Belongs to the nitroreductase family.</text>
</comment>
<keyword evidence="8" id="KW-1185">Reference proteome</keyword>
<dbReference type="Pfam" id="PF00881">
    <property type="entry name" value="Nitroreductase"/>
    <property type="match status" value="2"/>
</dbReference>
<dbReference type="PANTHER" id="PTHR43673:SF2">
    <property type="entry name" value="NITROREDUCTASE"/>
    <property type="match status" value="1"/>
</dbReference>
<feature type="domain" description="Nitroreductase" evidence="6">
    <location>
        <begin position="15"/>
        <end position="67"/>
    </location>
</feature>
<evidence type="ECO:0000313" key="7">
    <source>
        <dbReference type="EMBL" id="MFD6795747.1"/>
    </source>
</evidence>
<name>A0ABW6G956_9PSEU</name>
<accession>A0ABW6G956</accession>
<dbReference type="PANTHER" id="PTHR43673">
    <property type="entry name" value="NAD(P)H NITROREDUCTASE YDGI-RELATED"/>
    <property type="match status" value="1"/>
</dbReference>
<keyword evidence="5" id="KW-0560">Oxidoreductase</keyword>
<evidence type="ECO:0000256" key="3">
    <source>
        <dbReference type="ARBA" id="ARBA00022630"/>
    </source>
</evidence>
<protein>
    <submittedName>
        <fullName evidence="7">Nitroreductase family protein</fullName>
    </submittedName>
</protein>
<evidence type="ECO:0000256" key="4">
    <source>
        <dbReference type="ARBA" id="ARBA00022643"/>
    </source>
</evidence>
<dbReference type="CDD" id="cd02062">
    <property type="entry name" value="Nitro_FMN_reductase"/>
    <property type="match status" value="1"/>
</dbReference>
<reference evidence="7 8" key="1">
    <citation type="submission" date="2024-09" db="EMBL/GenBank/DDBJ databases">
        <title>The Natural Products Discovery Center: Release of the First 8490 Sequenced Strains for Exploring Actinobacteria Biosynthetic Diversity.</title>
        <authorList>
            <person name="Kalkreuter E."/>
            <person name="Kautsar S.A."/>
            <person name="Yang D."/>
            <person name="Bader C.D."/>
            <person name="Teijaro C.N."/>
            <person name="Fluegel L."/>
            <person name="Davis C.M."/>
            <person name="Simpson J.R."/>
            <person name="Lauterbach L."/>
            <person name="Steele A.D."/>
            <person name="Gui C."/>
            <person name="Meng S."/>
            <person name="Li G."/>
            <person name="Viehrig K."/>
            <person name="Ye F."/>
            <person name="Su P."/>
            <person name="Kiefer A.F."/>
            <person name="Nichols A."/>
            <person name="Cepeda A.J."/>
            <person name="Yan W."/>
            <person name="Fan B."/>
            <person name="Jiang Y."/>
            <person name="Adhikari A."/>
            <person name="Zheng C.-J."/>
            <person name="Schuster L."/>
            <person name="Cowan T.M."/>
            <person name="Smanski M.J."/>
            <person name="Chevrette M.G."/>
            <person name="De Carvalho L.P.S."/>
            <person name="Shen B."/>
        </authorList>
    </citation>
    <scope>NUCLEOTIDE SEQUENCE [LARGE SCALE GENOMIC DNA]</scope>
    <source>
        <strain evidence="7 8">NPDC060353</strain>
    </source>
</reference>
<evidence type="ECO:0000256" key="2">
    <source>
        <dbReference type="ARBA" id="ARBA00007118"/>
    </source>
</evidence>
<gene>
    <name evidence="7" type="ORF">ACFWGY_20675</name>
</gene>
<sequence length="185" mass="19788">MSDTPDPVDGLRALMGRPSRRFFTAEPVPREDVERMVDLARRTGSARNRQPWRFVAVTAADVRRQLAGCGAYAGHLAGAPLVIVLLTCDNGFRDTPFDLGRVAQSLTLAASVLGYDTCMATFYPDDNVHAADRLLGIDGPWHAEHAMSLGRAARPVDGAAGNAASGGSAVPTGRHPVSELLTWHE</sequence>
<dbReference type="InterPro" id="IPR000415">
    <property type="entry name" value="Nitroreductase-like"/>
</dbReference>
<keyword evidence="3" id="KW-0285">Flavoprotein</keyword>
<dbReference type="Proteomes" id="UP001598673">
    <property type="component" value="Unassembled WGS sequence"/>
</dbReference>
<organism evidence="7 8">
    <name type="scientific">Prauserella salsuginis</name>
    <dbReference type="NCBI Taxonomy" id="387889"/>
    <lineage>
        <taxon>Bacteria</taxon>
        <taxon>Bacillati</taxon>
        <taxon>Actinomycetota</taxon>
        <taxon>Actinomycetes</taxon>
        <taxon>Pseudonocardiales</taxon>
        <taxon>Pseudonocardiaceae</taxon>
        <taxon>Prauserella</taxon>
        <taxon>Prauserella salsuginis group</taxon>
    </lineage>
</organism>
<feature type="domain" description="Nitroreductase" evidence="6">
    <location>
        <begin position="72"/>
        <end position="150"/>
    </location>
</feature>
<comment type="cofactor">
    <cofactor evidence="1">
        <name>FMN</name>
        <dbReference type="ChEBI" id="CHEBI:58210"/>
    </cofactor>
</comment>
<evidence type="ECO:0000256" key="5">
    <source>
        <dbReference type="ARBA" id="ARBA00023002"/>
    </source>
</evidence>
<evidence type="ECO:0000313" key="8">
    <source>
        <dbReference type="Proteomes" id="UP001598673"/>
    </source>
</evidence>